<dbReference type="Gene3D" id="2.40.50.100">
    <property type="match status" value="1"/>
</dbReference>
<evidence type="ECO:0000259" key="10">
    <source>
        <dbReference type="PROSITE" id="PS50893"/>
    </source>
</evidence>
<dbReference type="InterPro" id="IPR027417">
    <property type="entry name" value="P-loop_NTPase"/>
</dbReference>
<dbReference type="AlphaFoldDB" id="A0AAE2ZRH7"/>
<dbReference type="InterPro" id="IPR017871">
    <property type="entry name" value="ABC_transporter-like_CS"/>
</dbReference>
<protein>
    <submittedName>
        <fullName evidence="11">ABC transporter ATP-binding protein</fullName>
    </submittedName>
</protein>
<dbReference type="PROSITE" id="PS00211">
    <property type="entry name" value="ABC_TRANSPORTER_1"/>
    <property type="match status" value="1"/>
</dbReference>
<dbReference type="PANTHER" id="PTHR43875">
    <property type="entry name" value="MALTODEXTRIN IMPORT ATP-BINDING PROTEIN MSMX"/>
    <property type="match status" value="1"/>
</dbReference>
<dbReference type="PANTHER" id="PTHR43875:SF15">
    <property type="entry name" value="TREHALOSE IMPORT ATP-BINDING PROTEIN SUGC"/>
    <property type="match status" value="1"/>
</dbReference>
<dbReference type="EMBL" id="JAICBX010000004">
    <property type="protein sequence ID" value="MBW8639465.1"/>
    <property type="molecule type" value="Genomic_DNA"/>
</dbReference>
<feature type="domain" description="ABC transporter" evidence="10">
    <location>
        <begin position="7"/>
        <end position="237"/>
    </location>
</feature>
<evidence type="ECO:0000256" key="2">
    <source>
        <dbReference type="ARBA" id="ARBA00005417"/>
    </source>
</evidence>
<dbReference type="Proteomes" id="UP001196509">
    <property type="component" value="Unassembled WGS sequence"/>
</dbReference>
<accession>A0AAE2ZRH7</accession>
<sequence length="366" mass="39789">MQGAPFVALRNVTRQWHGRGGVADVSLEVGKGDFVSILGPSGCGKSTLLRIIAGLETPQSGTVHISGRDETHVQASRRGLSMVFQSYALFPHLTVRENVLFGMRVRRAPAREREAKLAEATAMLGLEGLERRKPSQLSGGQRQRVALARAVVSGHPLCLMDEPLSNLDAKLRHSVRRDIKALQRRLGLTVIYVTHDQTEAMSLSDTIVLMREGRVEQIGSPQALYAAPETIFAAEFVGEPPMAMVDGAALGAPDTWVGIRPEHLSVATEGKADLIGLVREVEYLGAETHIVVDHDAARGLIVSATGHADWRPGQTIELTLPAKHRVLFDADTGRNKKDPQQNCGASHRQTEPRDSHTAHHPQSVTD</sequence>
<organism evidence="11 12">
    <name type="scientific">Flavimaribacter sediminis</name>
    <dbReference type="NCBI Taxonomy" id="2865987"/>
    <lineage>
        <taxon>Bacteria</taxon>
        <taxon>Pseudomonadati</taxon>
        <taxon>Pseudomonadota</taxon>
        <taxon>Alphaproteobacteria</taxon>
        <taxon>Hyphomicrobiales</taxon>
        <taxon>Rhizobiaceae</taxon>
        <taxon>Flavimaribacter</taxon>
    </lineage>
</organism>
<evidence type="ECO:0000256" key="8">
    <source>
        <dbReference type="ARBA" id="ARBA00023136"/>
    </source>
</evidence>
<evidence type="ECO:0000256" key="6">
    <source>
        <dbReference type="ARBA" id="ARBA00022840"/>
    </source>
</evidence>
<dbReference type="Gene3D" id="3.40.50.300">
    <property type="entry name" value="P-loop containing nucleotide triphosphate hydrolases"/>
    <property type="match status" value="1"/>
</dbReference>
<dbReference type="InterPro" id="IPR008995">
    <property type="entry name" value="Mo/tungstate-bd_C_term_dom"/>
</dbReference>
<comment type="similarity">
    <text evidence="2">Belongs to the ABC transporter superfamily.</text>
</comment>
<dbReference type="RefSeq" id="WP_220230195.1">
    <property type="nucleotide sequence ID" value="NZ_JAICBX010000004.1"/>
</dbReference>
<evidence type="ECO:0000256" key="3">
    <source>
        <dbReference type="ARBA" id="ARBA00022448"/>
    </source>
</evidence>
<dbReference type="FunFam" id="3.40.50.300:FF:000042">
    <property type="entry name" value="Maltose/maltodextrin ABC transporter, ATP-binding protein"/>
    <property type="match status" value="1"/>
</dbReference>
<dbReference type="GO" id="GO:0055052">
    <property type="term" value="C:ATP-binding cassette (ABC) transporter complex, substrate-binding subunit-containing"/>
    <property type="evidence" value="ECO:0007669"/>
    <property type="project" value="TreeGrafter"/>
</dbReference>
<dbReference type="InterPro" id="IPR013611">
    <property type="entry name" value="Transp-assoc_OB_typ2"/>
</dbReference>
<dbReference type="InterPro" id="IPR003439">
    <property type="entry name" value="ABC_transporter-like_ATP-bd"/>
</dbReference>
<dbReference type="Gene3D" id="2.40.50.140">
    <property type="entry name" value="Nucleic acid-binding proteins"/>
    <property type="match status" value="1"/>
</dbReference>
<dbReference type="SUPFAM" id="SSF50331">
    <property type="entry name" value="MOP-like"/>
    <property type="match status" value="1"/>
</dbReference>
<dbReference type="GO" id="GO:0140359">
    <property type="term" value="F:ABC-type transporter activity"/>
    <property type="evidence" value="ECO:0007669"/>
    <property type="project" value="UniProtKB-ARBA"/>
</dbReference>
<dbReference type="SMART" id="SM00382">
    <property type="entry name" value="AAA"/>
    <property type="match status" value="1"/>
</dbReference>
<gene>
    <name evidence="11" type="ORF">K1W69_19885</name>
</gene>
<feature type="region of interest" description="Disordered" evidence="9">
    <location>
        <begin position="331"/>
        <end position="366"/>
    </location>
</feature>
<keyword evidence="6 11" id="KW-0067">ATP-binding</keyword>
<dbReference type="InterPro" id="IPR012340">
    <property type="entry name" value="NA-bd_OB-fold"/>
</dbReference>
<dbReference type="GO" id="GO:0005524">
    <property type="term" value="F:ATP binding"/>
    <property type="evidence" value="ECO:0007669"/>
    <property type="project" value="UniProtKB-KW"/>
</dbReference>
<dbReference type="Pfam" id="PF08402">
    <property type="entry name" value="TOBE_2"/>
    <property type="match status" value="1"/>
</dbReference>
<keyword evidence="5" id="KW-0547">Nucleotide-binding</keyword>
<evidence type="ECO:0000256" key="9">
    <source>
        <dbReference type="SAM" id="MobiDB-lite"/>
    </source>
</evidence>
<proteinExistence type="inferred from homology"/>
<evidence type="ECO:0000256" key="4">
    <source>
        <dbReference type="ARBA" id="ARBA00022475"/>
    </source>
</evidence>
<reference evidence="11" key="1">
    <citation type="submission" date="2021-08" db="EMBL/GenBank/DDBJ databases">
        <title>Hoeflea bacterium WL0058 sp. nov., isolated from the sediment.</title>
        <authorList>
            <person name="Wang L."/>
            <person name="Zhang D."/>
        </authorList>
    </citation>
    <scope>NUCLEOTIDE SEQUENCE</scope>
    <source>
        <strain evidence="11">WL0058</strain>
    </source>
</reference>
<evidence type="ECO:0000256" key="1">
    <source>
        <dbReference type="ARBA" id="ARBA00004417"/>
    </source>
</evidence>
<evidence type="ECO:0000313" key="11">
    <source>
        <dbReference type="EMBL" id="MBW8639465.1"/>
    </source>
</evidence>
<keyword evidence="8" id="KW-0472">Membrane</keyword>
<dbReference type="GO" id="GO:0016887">
    <property type="term" value="F:ATP hydrolysis activity"/>
    <property type="evidence" value="ECO:0007669"/>
    <property type="project" value="InterPro"/>
</dbReference>
<comment type="caution">
    <text evidence="11">The sequence shown here is derived from an EMBL/GenBank/DDBJ whole genome shotgun (WGS) entry which is preliminary data.</text>
</comment>
<evidence type="ECO:0000256" key="5">
    <source>
        <dbReference type="ARBA" id="ARBA00022741"/>
    </source>
</evidence>
<keyword evidence="3" id="KW-0813">Transport</keyword>
<dbReference type="PROSITE" id="PS50893">
    <property type="entry name" value="ABC_TRANSPORTER_2"/>
    <property type="match status" value="1"/>
</dbReference>
<dbReference type="Pfam" id="PF00005">
    <property type="entry name" value="ABC_tran"/>
    <property type="match status" value="1"/>
</dbReference>
<keyword evidence="7" id="KW-1278">Translocase</keyword>
<keyword evidence="12" id="KW-1185">Reference proteome</keyword>
<dbReference type="InterPro" id="IPR047641">
    <property type="entry name" value="ABC_transpr_MalK/UgpC-like"/>
</dbReference>
<dbReference type="SUPFAM" id="SSF52540">
    <property type="entry name" value="P-loop containing nucleoside triphosphate hydrolases"/>
    <property type="match status" value="1"/>
</dbReference>
<evidence type="ECO:0000313" key="12">
    <source>
        <dbReference type="Proteomes" id="UP001196509"/>
    </source>
</evidence>
<dbReference type="InterPro" id="IPR003593">
    <property type="entry name" value="AAA+_ATPase"/>
</dbReference>
<name>A0AAE2ZRH7_9HYPH</name>
<comment type="subcellular location">
    <subcellularLocation>
        <location evidence="1">Cell inner membrane</location>
        <topology evidence="1">Peripheral membrane protein</topology>
    </subcellularLocation>
</comment>
<evidence type="ECO:0000256" key="7">
    <source>
        <dbReference type="ARBA" id="ARBA00022967"/>
    </source>
</evidence>
<feature type="compositionally biased region" description="Basic and acidic residues" evidence="9">
    <location>
        <begin position="348"/>
        <end position="357"/>
    </location>
</feature>
<keyword evidence="4" id="KW-1003">Cell membrane</keyword>